<sequence length="777" mass="86937">MEPQEIEPHLLNNALRQLIYFTGLDLSTNPQHSAIFNAFVNKTGERSSTAVHYKMLTAGSELFTSCSRSMSSSVDSGARASSPLFTSAELSGSTALPARSGVMAMVKRRWPLKYLEDRPALIVNFVDLDWDHTAWLEKRADQMLFKREPTFYPSRELAAIELAWWKAQQCRLFAELFNRAVSNGLAAYPSQNPGRFLGEAATHHKRANAMIRALKAKLATTAPQRQTSQLAGDPLQSFDLSTPTTFYGQRPWRMQPFLANSAVAKAQKLPPLSSVNQQLLEHGAKLFLENNVHENYAQSLQLLSAAVAQFKRYGCERFANLWLFDMAEEYIEAQQFAKALQILRRLCVEDKNVTFYPFLRETLVAVANAAFCALSLNDFNSSTASRWMENFGNFLSGENCVPFPLLSSANAHNSLVSSEELNSLRHQWHQLLDHQQKAQFQLDMGDLSHSPVQFCAHFLVVGVADALQSKLDDADNFSSFFGDADSDTKIASAGDPILIEVVLQNISHLPLQFERCSLVLEEISQTSDAKIAKTLSDWITADNSSSLYLNSLRHQWHQLLDHQQKAQFQLDMGDLSHSPVQFCAHFLVVGVADALQSKLDDADNFSSFFGDADSDTKIASAGDPILIEVVLHNISHLPLQFERCSLVLEEISQTSDAKIAKTLSDWITADNSSKNSAFSLFPGRPLRVFFVYKTSLALSLQQLTQMSSTALNRSQSPLSESPRELLLAIRHFSLRSPSGSLNWNIDHGSVDQHHRLAKNRWMRNMSDRLDKNCLAVK</sequence>
<dbReference type="InterPro" id="IPR021773">
    <property type="entry name" value="TPC11"/>
</dbReference>
<evidence type="ECO:0000259" key="1">
    <source>
        <dbReference type="Pfam" id="PF11817"/>
    </source>
</evidence>
<dbReference type="PANTHER" id="PTHR14374:SF0">
    <property type="entry name" value="TRAFFICKING PROTEIN PARTICLE COMPLEX SUBUNIT 11"/>
    <property type="match status" value="1"/>
</dbReference>
<dbReference type="Proteomes" id="UP000050741">
    <property type="component" value="Unassembled WGS sequence"/>
</dbReference>
<evidence type="ECO:0000313" key="2">
    <source>
        <dbReference type="Proteomes" id="UP000050741"/>
    </source>
</evidence>
<organism evidence="2 3">
    <name type="scientific">Globodera pallida</name>
    <name type="common">Potato cyst nematode worm</name>
    <name type="synonym">Heterodera pallida</name>
    <dbReference type="NCBI Taxonomy" id="36090"/>
    <lineage>
        <taxon>Eukaryota</taxon>
        <taxon>Metazoa</taxon>
        <taxon>Ecdysozoa</taxon>
        <taxon>Nematoda</taxon>
        <taxon>Chromadorea</taxon>
        <taxon>Rhabditida</taxon>
        <taxon>Tylenchina</taxon>
        <taxon>Tylenchomorpha</taxon>
        <taxon>Tylenchoidea</taxon>
        <taxon>Heteroderidae</taxon>
        <taxon>Heteroderinae</taxon>
        <taxon>Globodera</taxon>
    </lineage>
</organism>
<feature type="domain" description="Trafficking protein particle complex subunit 11" evidence="1">
    <location>
        <begin position="162"/>
        <end position="346"/>
    </location>
</feature>
<accession>A0A183BLG8</accession>
<dbReference type="PANTHER" id="PTHR14374">
    <property type="entry name" value="FOIE GRAS"/>
    <property type="match status" value="1"/>
</dbReference>
<protein>
    <submittedName>
        <fullName evidence="3">Foie-gras_1 domain-containing protein</fullName>
    </submittedName>
</protein>
<name>A0A183BLG8_GLOPA</name>
<reference evidence="2" key="1">
    <citation type="submission" date="2014-05" db="EMBL/GenBank/DDBJ databases">
        <title>The genome and life-stage specific transcriptomes of Globodera pallida elucidate key aspects of plant parasitism by a cyst nematode.</title>
        <authorList>
            <person name="Cotton J.A."/>
            <person name="Lilley C.J."/>
            <person name="Jones L.M."/>
            <person name="Kikuchi T."/>
            <person name="Reid A.J."/>
            <person name="Thorpe P."/>
            <person name="Tsai I.J."/>
            <person name="Beasley H."/>
            <person name="Blok V."/>
            <person name="Cock P.J.A."/>
            <person name="Van den Akker S.E."/>
            <person name="Holroyd N."/>
            <person name="Hunt M."/>
            <person name="Mantelin S."/>
            <person name="Naghra H."/>
            <person name="Pain A."/>
            <person name="Palomares-Rius J.E."/>
            <person name="Zarowiecki M."/>
            <person name="Berriman M."/>
            <person name="Jones J.T."/>
            <person name="Urwin P.E."/>
        </authorList>
    </citation>
    <scope>NUCLEOTIDE SEQUENCE [LARGE SCALE GENOMIC DNA]</scope>
    <source>
        <strain evidence="2">Lindley</strain>
    </source>
</reference>
<dbReference type="Pfam" id="PF11817">
    <property type="entry name" value="Foie-gras_1"/>
    <property type="match status" value="1"/>
</dbReference>
<dbReference type="GO" id="GO:0005737">
    <property type="term" value="C:cytoplasm"/>
    <property type="evidence" value="ECO:0007669"/>
    <property type="project" value="TreeGrafter"/>
</dbReference>
<reference evidence="3" key="2">
    <citation type="submission" date="2016-06" db="UniProtKB">
        <authorList>
            <consortium name="WormBaseParasite"/>
        </authorList>
    </citation>
    <scope>IDENTIFICATION</scope>
</reference>
<dbReference type="AlphaFoldDB" id="A0A183BLG8"/>
<evidence type="ECO:0000313" key="3">
    <source>
        <dbReference type="WBParaSite" id="GPLIN_000145300"/>
    </source>
</evidence>
<keyword evidence="2" id="KW-1185">Reference proteome</keyword>
<proteinExistence type="predicted"/>
<dbReference type="WBParaSite" id="GPLIN_000145300">
    <property type="protein sequence ID" value="GPLIN_000145300"/>
    <property type="gene ID" value="GPLIN_000145300"/>
</dbReference>